<gene>
    <name evidence="1" type="ORF">LCGC14_0800680</name>
</gene>
<dbReference type="AlphaFoldDB" id="A0A0F9PU97"/>
<proteinExistence type="predicted"/>
<protein>
    <submittedName>
        <fullName evidence="1">Uncharacterized protein</fullName>
    </submittedName>
</protein>
<dbReference type="EMBL" id="LAZR01002154">
    <property type="protein sequence ID" value="KKN33749.1"/>
    <property type="molecule type" value="Genomic_DNA"/>
</dbReference>
<comment type="caution">
    <text evidence="1">The sequence shown here is derived from an EMBL/GenBank/DDBJ whole genome shotgun (WGS) entry which is preliminary data.</text>
</comment>
<sequence>MKQLIIGSNGEVGSALVSIFKKSFKEIYECDVNTILDKKIKYDIIHITFPYSEYFSSYVLDYALQFGIKEVIVIIHSTVLPNTTKDLSNKINNVIYSAIRGKHPNLITDLLKYTKYFASEFTESLDITERIFKIAGFKTKIVNDCTSLEFAKHYSTLLFGLSLIATQEIYEAKKEFNINPGIIKDFVNEVGKYSGDRKIFQYIEKIGGHCVIENAILFQKYSNLAKYVIMKNKKFGDKYKDKYSLE</sequence>
<reference evidence="1" key="1">
    <citation type="journal article" date="2015" name="Nature">
        <title>Complex archaea that bridge the gap between prokaryotes and eukaryotes.</title>
        <authorList>
            <person name="Spang A."/>
            <person name="Saw J.H."/>
            <person name="Jorgensen S.L."/>
            <person name="Zaremba-Niedzwiedzka K."/>
            <person name="Martijn J."/>
            <person name="Lind A.E."/>
            <person name="van Eijk R."/>
            <person name="Schleper C."/>
            <person name="Guy L."/>
            <person name="Ettema T.J."/>
        </authorList>
    </citation>
    <scope>NUCLEOTIDE SEQUENCE</scope>
</reference>
<name>A0A0F9PU97_9ZZZZ</name>
<accession>A0A0F9PU97</accession>
<organism evidence="1">
    <name type="scientific">marine sediment metagenome</name>
    <dbReference type="NCBI Taxonomy" id="412755"/>
    <lineage>
        <taxon>unclassified sequences</taxon>
        <taxon>metagenomes</taxon>
        <taxon>ecological metagenomes</taxon>
    </lineage>
</organism>
<evidence type="ECO:0000313" key="1">
    <source>
        <dbReference type="EMBL" id="KKN33749.1"/>
    </source>
</evidence>